<dbReference type="AlphaFoldDB" id="A0A6M0SD54"/>
<dbReference type="EMBL" id="QZCE01000002">
    <property type="protein sequence ID" value="NEZ66414.1"/>
    <property type="molecule type" value="Genomic_DNA"/>
</dbReference>
<evidence type="ECO:0000256" key="2">
    <source>
        <dbReference type="ARBA" id="ARBA00022527"/>
    </source>
</evidence>
<feature type="transmembrane region" description="Helical" evidence="9">
    <location>
        <begin position="773"/>
        <end position="798"/>
    </location>
</feature>
<evidence type="ECO:0000256" key="3">
    <source>
        <dbReference type="ARBA" id="ARBA00022679"/>
    </source>
</evidence>
<accession>A0A6M0SD54</accession>
<dbReference type="PANTHER" id="PTHR24363:SF0">
    <property type="entry name" value="SERINE_THREONINE KINASE LIKE DOMAIN CONTAINING 1"/>
    <property type="match status" value="1"/>
</dbReference>
<dbReference type="InterPro" id="IPR007111">
    <property type="entry name" value="NACHT_NTPase"/>
</dbReference>
<keyword evidence="9" id="KW-0812">Transmembrane</keyword>
<dbReference type="InterPro" id="IPR011009">
    <property type="entry name" value="Kinase-like_dom_sf"/>
</dbReference>
<dbReference type="Pfam" id="PF00069">
    <property type="entry name" value="Pkinase"/>
    <property type="match status" value="1"/>
</dbReference>
<evidence type="ECO:0000256" key="8">
    <source>
        <dbReference type="ARBA" id="ARBA00048679"/>
    </source>
</evidence>
<keyword evidence="9" id="KW-0472">Membrane</keyword>
<evidence type="ECO:0000259" key="10">
    <source>
        <dbReference type="PROSITE" id="PS50011"/>
    </source>
</evidence>
<feature type="transmembrane region" description="Helical" evidence="9">
    <location>
        <begin position="676"/>
        <end position="696"/>
    </location>
</feature>
<dbReference type="PROSITE" id="PS50837">
    <property type="entry name" value="NACHT"/>
    <property type="match status" value="1"/>
</dbReference>
<dbReference type="SMART" id="SM00382">
    <property type="entry name" value="AAA"/>
    <property type="match status" value="1"/>
</dbReference>
<feature type="transmembrane region" description="Helical" evidence="9">
    <location>
        <begin position="844"/>
        <end position="863"/>
    </location>
</feature>
<comment type="catalytic activity">
    <reaction evidence="8">
        <text>L-seryl-[protein] + ATP = O-phospho-L-seryl-[protein] + ADP + H(+)</text>
        <dbReference type="Rhea" id="RHEA:17989"/>
        <dbReference type="Rhea" id="RHEA-COMP:9863"/>
        <dbReference type="Rhea" id="RHEA-COMP:11604"/>
        <dbReference type="ChEBI" id="CHEBI:15378"/>
        <dbReference type="ChEBI" id="CHEBI:29999"/>
        <dbReference type="ChEBI" id="CHEBI:30616"/>
        <dbReference type="ChEBI" id="CHEBI:83421"/>
        <dbReference type="ChEBI" id="CHEBI:456216"/>
        <dbReference type="EC" id="2.7.11.1"/>
    </reaction>
</comment>
<keyword evidence="9" id="KW-1133">Transmembrane helix</keyword>
<keyword evidence="2" id="KW-0723">Serine/threonine-protein kinase</keyword>
<dbReference type="SMART" id="SM00220">
    <property type="entry name" value="S_TKc"/>
    <property type="match status" value="1"/>
</dbReference>
<dbReference type="Gene3D" id="1.10.510.10">
    <property type="entry name" value="Transferase(Phosphotransferase) domain 1"/>
    <property type="match status" value="1"/>
</dbReference>
<comment type="catalytic activity">
    <reaction evidence="7">
        <text>L-threonyl-[protein] + ATP = O-phospho-L-threonyl-[protein] + ADP + H(+)</text>
        <dbReference type="Rhea" id="RHEA:46608"/>
        <dbReference type="Rhea" id="RHEA-COMP:11060"/>
        <dbReference type="Rhea" id="RHEA-COMP:11605"/>
        <dbReference type="ChEBI" id="CHEBI:15378"/>
        <dbReference type="ChEBI" id="CHEBI:30013"/>
        <dbReference type="ChEBI" id="CHEBI:30616"/>
        <dbReference type="ChEBI" id="CHEBI:61977"/>
        <dbReference type="ChEBI" id="CHEBI:456216"/>
        <dbReference type="EC" id="2.7.11.1"/>
    </reaction>
</comment>
<evidence type="ECO:0000313" key="12">
    <source>
        <dbReference type="EMBL" id="NEZ66414.1"/>
    </source>
</evidence>
<dbReference type="InterPro" id="IPR000719">
    <property type="entry name" value="Prot_kinase_dom"/>
</dbReference>
<dbReference type="GO" id="GO:0005524">
    <property type="term" value="F:ATP binding"/>
    <property type="evidence" value="ECO:0007669"/>
    <property type="project" value="UniProtKB-KW"/>
</dbReference>
<feature type="transmembrane region" description="Helical" evidence="9">
    <location>
        <begin position="702"/>
        <end position="720"/>
    </location>
</feature>
<comment type="caution">
    <text evidence="12">The sequence shown here is derived from an EMBL/GenBank/DDBJ whole genome shotgun (WGS) entry which is preliminary data.</text>
</comment>
<dbReference type="Gene3D" id="3.40.50.300">
    <property type="entry name" value="P-loop containing nucleotide triphosphate hydrolases"/>
    <property type="match status" value="1"/>
</dbReference>
<evidence type="ECO:0000256" key="6">
    <source>
        <dbReference type="ARBA" id="ARBA00022840"/>
    </source>
</evidence>
<feature type="domain" description="NACHT" evidence="11">
    <location>
        <begin position="405"/>
        <end position="495"/>
    </location>
</feature>
<sequence>MVQRLAHRYHIDKPMGQGGFGTVFLAHDEQLPGHPICVVKQLNPIHTDALEVAKRLFNLEAETLYRLGEHPQIPRLLAHIEEAGELYLVQEYIPGQSLADEFALGPMAVEQVIQDLQGLLTVLAAVHSQRVIHRDIKPSNILRRQEPDQPAGPLVLIDFGAVKALQASPNPDLSVAIGSLGYMAPEQQAAHPCFGSDLYGLGMVMLQALSGRHPMGFGTPATCARVGVSVPQELAQFIDRLVHLDHRERYGTAGEALQVFQTLFDGLETLEVASGSGPTVLPTSPLPGKEALGAGTLGFLGATQPTSLSHRSVEGTSNFALANSYSQQTHRNRQALLNKVRRFWIEGVLDRSLHGQVLLNLGLEERPDAISLPWQITYATPGQSPQPLPAGTQVSHVFDAIGEGRTLLILGEPGAGKTTTLLSLARKLLDRAEEQQRLPVIFNLSSWRSGAIAPWLVKELNSKYQVPQAIGRRWVDQQQLLLLLDGLDEVAPDRRTACIEALNQFHRDYGPEMVVCCRIRDYEQLPQKLEFQAALYLRPLTDEQILAYLNRPEQGLTGLKSLLEQNAAVQDATTSLMELARSPLILNIMVLTYQGVSSDEILRLGHQPHHGDYQHQLFDAYIQRMLTHRPGHPLYSTAQIQGWLTSLAQQLVLTSQTVLLIERIQPDWLAPKLRRCYVAGLWCSFFAIATLLGAQVLAWDRLLLAVGLGSLICSRIFGVYRITPAETLRWSWQQARNNLLLGLSLGPLIGWSLKVGFGFIFGDSACLRNGTCFANHSLIGLAFGATLGLTFGLIRGFSGKRIGNTSRPNDGIWQSARNSTLFALISMVTLYVPGVLIGNTKASFWAATGLAFGFAAGGGEALIKHTLLRIILTLSGTTPWNYRKFLDYAADSIFLQKVGGGYIFMHRLLLEHFASFGEENT</sequence>
<dbReference type="SUPFAM" id="SSF52540">
    <property type="entry name" value="P-loop containing nucleoside triphosphate hydrolases"/>
    <property type="match status" value="1"/>
</dbReference>
<keyword evidence="3" id="KW-0808">Transferase</keyword>
<reference evidence="12 13" key="1">
    <citation type="journal article" date="2020" name="Microb. Ecol.">
        <title>Ecogenomics of the Marine Benthic Filamentous Cyanobacterium Adonisia.</title>
        <authorList>
            <person name="Walter J.M."/>
            <person name="Coutinho F.H."/>
            <person name="Leomil L."/>
            <person name="Hargreaves P.I."/>
            <person name="Campeao M.E."/>
            <person name="Vieira V.V."/>
            <person name="Silva B.S."/>
            <person name="Fistarol G.O."/>
            <person name="Salomon P.S."/>
            <person name="Sawabe T."/>
            <person name="Mino S."/>
            <person name="Hosokawa M."/>
            <person name="Miyashita H."/>
            <person name="Maruyama F."/>
            <person name="van Verk M.C."/>
            <person name="Dutilh B.E."/>
            <person name="Thompson C.C."/>
            <person name="Thompson F.L."/>
        </authorList>
    </citation>
    <scope>NUCLEOTIDE SEQUENCE [LARGE SCALE GENOMIC DNA]</scope>
    <source>
        <strain evidence="12 13">CCMR0082</strain>
    </source>
</reference>
<dbReference type="InterPro" id="IPR003593">
    <property type="entry name" value="AAA+_ATPase"/>
</dbReference>
<name>A0A6M0SD54_9CYAN</name>
<evidence type="ECO:0000256" key="7">
    <source>
        <dbReference type="ARBA" id="ARBA00047899"/>
    </source>
</evidence>
<feature type="domain" description="Protein kinase" evidence="10">
    <location>
        <begin position="9"/>
        <end position="264"/>
    </location>
</feature>
<feature type="transmembrane region" description="Helical" evidence="9">
    <location>
        <begin position="740"/>
        <end position="761"/>
    </location>
</feature>
<proteinExistence type="predicted"/>
<dbReference type="EC" id="2.7.11.1" evidence="1"/>
<protein>
    <recommendedName>
        <fullName evidence="1">non-specific serine/threonine protein kinase</fullName>
        <ecNumber evidence="1">2.7.11.1</ecNumber>
    </recommendedName>
</protein>
<evidence type="ECO:0000313" key="13">
    <source>
        <dbReference type="Proteomes" id="UP000473574"/>
    </source>
</evidence>
<dbReference type="GO" id="GO:0004674">
    <property type="term" value="F:protein serine/threonine kinase activity"/>
    <property type="evidence" value="ECO:0007669"/>
    <property type="project" value="UniProtKB-KW"/>
</dbReference>
<evidence type="ECO:0000256" key="9">
    <source>
        <dbReference type="SAM" id="Phobius"/>
    </source>
</evidence>
<gene>
    <name evidence="12" type="ORF">D0962_27260</name>
</gene>
<organism evidence="12 13">
    <name type="scientific">Adonisia turfae CCMR0082</name>
    <dbReference type="NCBI Taxonomy" id="2304604"/>
    <lineage>
        <taxon>Bacteria</taxon>
        <taxon>Bacillati</taxon>
        <taxon>Cyanobacteriota</taxon>
        <taxon>Adonisia</taxon>
        <taxon>Adonisia turfae</taxon>
    </lineage>
</organism>
<dbReference type="SUPFAM" id="SSF56112">
    <property type="entry name" value="Protein kinase-like (PK-like)"/>
    <property type="match status" value="1"/>
</dbReference>
<evidence type="ECO:0000256" key="5">
    <source>
        <dbReference type="ARBA" id="ARBA00022777"/>
    </source>
</evidence>
<feature type="transmembrane region" description="Helical" evidence="9">
    <location>
        <begin position="819"/>
        <end position="838"/>
    </location>
</feature>
<dbReference type="PANTHER" id="PTHR24363">
    <property type="entry name" value="SERINE/THREONINE PROTEIN KINASE"/>
    <property type="match status" value="1"/>
</dbReference>
<keyword evidence="5" id="KW-0418">Kinase</keyword>
<dbReference type="Proteomes" id="UP000473574">
    <property type="component" value="Unassembled WGS sequence"/>
</dbReference>
<dbReference type="Pfam" id="PF05729">
    <property type="entry name" value="NACHT"/>
    <property type="match status" value="1"/>
</dbReference>
<evidence type="ECO:0000256" key="1">
    <source>
        <dbReference type="ARBA" id="ARBA00012513"/>
    </source>
</evidence>
<keyword evidence="6" id="KW-0067">ATP-binding</keyword>
<dbReference type="CDD" id="cd14014">
    <property type="entry name" value="STKc_PknB_like"/>
    <property type="match status" value="1"/>
</dbReference>
<evidence type="ECO:0000256" key="4">
    <source>
        <dbReference type="ARBA" id="ARBA00022741"/>
    </source>
</evidence>
<dbReference type="RefSeq" id="WP_163668529.1">
    <property type="nucleotide sequence ID" value="NZ_QZCE01000002.1"/>
</dbReference>
<dbReference type="PROSITE" id="PS50011">
    <property type="entry name" value="PROTEIN_KINASE_DOM"/>
    <property type="match status" value="1"/>
</dbReference>
<keyword evidence="4" id="KW-0547">Nucleotide-binding</keyword>
<dbReference type="InterPro" id="IPR027417">
    <property type="entry name" value="P-loop_NTPase"/>
</dbReference>
<evidence type="ECO:0000259" key="11">
    <source>
        <dbReference type="PROSITE" id="PS50837"/>
    </source>
</evidence>